<protein>
    <recommendedName>
        <fullName evidence="7">Carbohydrate kinase PfkB domain-containing protein</fullName>
    </recommendedName>
</protein>
<dbReference type="GO" id="GO:0005524">
    <property type="term" value="F:ATP binding"/>
    <property type="evidence" value="ECO:0007669"/>
    <property type="project" value="UniProtKB-KW"/>
</dbReference>
<evidence type="ECO:0000313" key="9">
    <source>
        <dbReference type="Proteomes" id="UP000247345"/>
    </source>
</evidence>
<dbReference type="GO" id="GO:0005829">
    <property type="term" value="C:cytosol"/>
    <property type="evidence" value="ECO:0007669"/>
    <property type="project" value="TreeGrafter"/>
</dbReference>
<dbReference type="PANTHER" id="PTHR46566">
    <property type="entry name" value="1-PHOSPHOFRUCTOKINASE-RELATED"/>
    <property type="match status" value="1"/>
</dbReference>
<dbReference type="PANTHER" id="PTHR46566:SF2">
    <property type="entry name" value="ATP-DEPENDENT 6-PHOSPHOFRUCTOKINASE ISOZYME 2"/>
    <property type="match status" value="1"/>
</dbReference>
<sequence>MKVVTLTINPALDKSAKVAEMTPFDKLECSDITYHPGGGGVNISRVLHRLAIDSHCLFPYGGKTGEHLKDLLKAQHINVFATPISIWTRENFAVFDEKTGLQFRFGMPTTPFNEVEMESVEKLINEQVENNDIFVISGSLPVGLPTDYYSKLIQNLTAKGVKVIVDTSGPVFNEVLKNELFLIKPNQKELARLAGVEAQTKEEQEAFALKMVADQIAQYVVVSLGKDGAFIAHKNGIDYVSAPVISVKSTIGAGDSMVAGLIYAITQNETPKNMLRWGVACGVSATLSEGSDLAHKINIDKILKLV</sequence>
<gene>
    <name evidence="8" type="ORF">BTO14_03665</name>
</gene>
<evidence type="ECO:0000256" key="6">
    <source>
        <dbReference type="PIRNR" id="PIRNR000535"/>
    </source>
</evidence>
<dbReference type="RefSeq" id="WP_105048066.1">
    <property type="nucleotide sequence ID" value="NZ_CP150661.1"/>
</dbReference>
<dbReference type="NCBIfam" id="TIGR03168">
    <property type="entry name" value="1-PFK"/>
    <property type="match status" value="1"/>
</dbReference>
<dbReference type="PROSITE" id="PS00584">
    <property type="entry name" value="PFKB_KINASES_2"/>
    <property type="match status" value="1"/>
</dbReference>
<organism evidence="8 9">
    <name type="scientific">Polaribacter butkevichii</name>
    <dbReference type="NCBI Taxonomy" id="218490"/>
    <lineage>
        <taxon>Bacteria</taxon>
        <taxon>Pseudomonadati</taxon>
        <taxon>Bacteroidota</taxon>
        <taxon>Flavobacteriia</taxon>
        <taxon>Flavobacteriales</taxon>
        <taxon>Flavobacteriaceae</taxon>
    </lineage>
</organism>
<evidence type="ECO:0000256" key="4">
    <source>
        <dbReference type="ARBA" id="ARBA00022777"/>
    </source>
</evidence>
<dbReference type="AlphaFoldDB" id="A0A2P6CBX7"/>
<evidence type="ECO:0000313" key="8">
    <source>
        <dbReference type="EMBL" id="PQJ72402.1"/>
    </source>
</evidence>
<comment type="caution">
    <text evidence="8">The sequence shown here is derived from an EMBL/GenBank/DDBJ whole genome shotgun (WGS) entry which is preliminary data.</text>
</comment>
<keyword evidence="2 6" id="KW-0808">Transferase</keyword>
<evidence type="ECO:0000256" key="2">
    <source>
        <dbReference type="ARBA" id="ARBA00022679"/>
    </source>
</evidence>
<dbReference type="OrthoDB" id="9801219at2"/>
<dbReference type="CDD" id="cd01164">
    <property type="entry name" value="FruK_PfkB_like"/>
    <property type="match status" value="1"/>
</dbReference>
<dbReference type="Proteomes" id="UP000247345">
    <property type="component" value="Unassembled WGS sequence"/>
</dbReference>
<dbReference type="InterPro" id="IPR011611">
    <property type="entry name" value="PfkB_dom"/>
</dbReference>
<dbReference type="GO" id="GO:0003872">
    <property type="term" value="F:6-phosphofructokinase activity"/>
    <property type="evidence" value="ECO:0007669"/>
    <property type="project" value="TreeGrafter"/>
</dbReference>
<dbReference type="PIRSF" id="PIRSF000535">
    <property type="entry name" value="1PFK/6PFK/LacC"/>
    <property type="match status" value="1"/>
</dbReference>
<feature type="domain" description="Carbohydrate kinase PfkB" evidence="7">
    <location>
        <begin position="25"/>
        <end position="291"/>
    </location>
</feature>
<dbReference type="EMBL" id="MSCK01000001">
    <property type="protein sequence ID" value="PQJ72402.1"/>
    <property type="molecule type" value="Genomic_DNA"/>
</dbReference>
<dbReference type="Pfam" id="PF00294">
    <property type="entry name" value="PfkB"/>
    <property type="match status" value="1"/>
</dbReference>
<dbReference type="FunFam" id="3.40.1190.20:FF:000001">
    <property type="entry name" value="Phosphofructokinase"/>
    <property type="match status" value="1"/>
</dbReference>
<keyword evidence="5" id="KW-0067">ATP-binding</keyword>
<evidence type="ECO:0000256" key="5">
    <source>
        <dbReference type="ARBA" id="ARBA00022840"/>
    </source>
</evidence>
<reference evidence="8 9" key="1">
    <citation type="submission" date="2016-12" db="EMBL/GenBank/DDBJ databases">
        <title>Trade-off between light-utilization and light-protection in marine flavobacteria.</title>
        <authorList>
            <person name="Kumagai Y."/>
            <person name="Yoshizawa S."/>
            <person name="Kogure K."/>
            <person name="Iwasaki W."/>
        </authorList>
    </citation>
    <scope>NUCLEOTIDE SEQUENCE [LARGE SCALE GENOMIC DNA]</scope>
    <source>
        <strain evidence="8 9">KCTC 12100</strain>
    </source>
</reference>
<keyword evidence="3" id="KW-0547">Nucleotide-binding</keyword>
<dbReference type="InterPro" id="IPR002173">
    <property type="entry name" value="Carboh/pur_kinase_PfkB_CS"/>
</dbReference>
<accession>A0A2P6CBX7</accession>
<name>A0A2P6CBX7_9FLAO</name>
<evidence type="ECO:0000256" key="3">
    <source>
        <dbReference type="ARBA" id="ARBA00022741"/>
    </source>
</evidence>
<dbReference type="InterPro" id="IPR029056">
    <property type="entry name" value="Ribokinase-like"/>
</dbReference>
<evidence type="ECO:0000259" key="7">
    <source>
        <dbReference type="Pfam" id="PF00294"/>
    </source>
</evidence>
<proteinExistence type="inferred from homology"/>
<comment type="similarity">
    <text evidence="1">Belongs to the carbohydrate kinase PfkB family.</text>
</comment>
<dbReference type="InterPro" id="IPR017583">
    <property type="entry name" value="Tagatose/fructose_Pkinase"/>
</dbReference>
<dbReference type="Gene3D" id="3.40.1190.20">
    <property type="match status" value="1"/>
</dbReference>
<dbReference type="SUPFAM" id="SSF53613">
    <property type="entry name" value="Ribokinase-like"/>
    <property type="match status" value="1"/>
</dbReference>
<evidence type="ECO:0000256" key="1">
    <source>
        <dbReference type="ARBA" id="ARBA00010688"/>
    </source>
</evidence>
<keyword evidence="9" id="KW-1185">Reference proteome</keyword>
<keyword evidence="4" id="KW-0418">Kinase</keyword>